<dbReference type="Proteomes" id="UP000825729">
    <property type="component" value="Unassembled WGS sequence"/>
</dbReference>
<keyword evidence="1" id="KW-0472">Membrane</keyword>
<comment type="caution">
    <text evidence="2">The sequence shown here is derived from an EMBL/GenBank/DDBJ whole genome shotgun (WGS) entry which is preliminary data.</text>
</comment>
<dbReference type="PANTHER" id="PTHR33181:SF10">
    <property type="entry name" value="SSRA-BINDING PROTEIN"/>
    <property type="match status" value="1"/>
</dbReference>
<evidence type="ECO:0000256" key="1">
    <source>
        <dbReference type="SAM" id="Phobius"/>
    </source>
</evidence>
<name>A0AAV7FHY4_ARIFI</name>
<dbReference type="AlphaFoldDB" id="A0AAV7FHY4"/>
<protein>
    <submittedName>
        <fullName evidence="2">Uncharacterized protein</fullName>
    </submittedName>
</protein>
<gene>
    <name evidence="2" type="ORF">H6P81_004499</name>
</gene>
<sequence>MASWVRTITSPFRKAKACTFFNNPKEKKDRQGHGHPPGMDLQGEVMACGYEDVQVMWSILDKSKPRVCDGIPMAVEMKLMARFNEMLITGFMAIGLAPLSIVSILIVSNIVFSSFPFPAPGPVA</sequence>
<keyword evidence="3" id="KW-1185">Reference proteome</keyword>
<evidence type="ECO:0000313" key="3">
    <source>
        <dbReference type="Proteomes" id="UP000825729"/>
    </source>
</evidence>
<keyword evidence="1" id="KW-1133">Transmembrane helix</keyword>
<reference evidence="2 3" key="1">
    <citation type="submission" date="2021-07" db="EMBL/GenBank/DDBJ databases">
        <title>The Aristolochia fimbriata genome: insights into angiosperm evolution, floral development and chemical biosynthesis.</title>
        <authorList>
            <person name="Jiao Y."/>
        </authorList>
    </citation>
    <scope>NUCLEOTIDE SEQUENCE [LARGE SCALE GENOMIC DNA]</scope>
    <source>
        <strain evidence="2">IBCAS-2021</strain>
        <tissue evidence="2">Leaf</tissue>
    </source>
</reference>
<feature type="transmembrane region" description="Helical" evidence="1">
    <location>
        <begin position="87"/>
        <end position="112"/>
    </location>
</feature>
<proteinExistence type="predicted"/>
<dbReference type="EMBL" id="JAINDJ010000002">
    <property type="protein sequence ID" value="KAG9459991.1"/>
    <property type="molecule type" value="Genomic_DNA"/>
</dbReference>
<evidence type="ECO:0000313" key="2">
    <source>
        <dbReference type="EMBL" id="KAG9459991.1"/>
    </source>
</evidence>
<dbReference type="PANTHER" id="PTHR33181">
    <property type="entry name" value="OS01G0778500 PROTEIN"/>
    <property type="match status" value="1"/>
</dbReference>
<keyword evidence="1" id="KW-0812">Transmembrane</keyword>
<organism evidence="2 3">
    <name type="scientific">Aristolochia fimbriata</name>
    <name type="common">White veined hardy Dutchman's pipe vine</name>
    <dbReference type="NCBI Taxonomy" id="158543"/>
    <lineage>
        <taxon>Eukaryota</taxon>
        <taxon>Viridiplantae</taxon>
        <taxon>Streptophyta</taxon>
        <taxon>Embryophyta</taxon>
        <taxon>Tracheophyta</taxon>
        <taxon>Spermatophyta</taxon>
        <taxon>Magnoliopsida</taxon>
        <taxon>Magnoliidae</taxon>
        <taxon>Piperales</taxon>
        <taxon>Aristolochiaceae</taxon>
        <taxon>Aristolochia</taxon>
    </lineage>
</organism>
<accession>A0AAV7FHY4</accession>